<keyword evidence="4" id="KW-1185">Reference proteome</keyword>
<gene>
    <name evidence="3" type="ORF">Rhe02_43540</name>
</gene>
<dbReference type="SUPFAM" id="SSF82171">
    <property type="entry name" value="DPP6 N-terminal domain-like"/>
    <property type="match status" value="1"/>
</dbReference>
<sequence length="361" mass="38015">MSDFDDDQLISGAFQQFNRAADPALRPAGPAVVRNIAARHRRNRLATLSALAALVIAAPVATYAALGQDNQGPPTPGGTPSATAVPTPTSSPAQPVFAVAYFATSRTGEPVRIYAFGADGKTNLLTSISPDEYEFVFATISVAPDGSKLAWVASNNDLYIANLDGSEKRKLASNVSAAGHSAPVWSADSKSLITSDRTIQVATGAVSGPGAVGLYLRWSANGSFYAHVAAGPSRVIVKRADGSLVRQVSYTCTECEVAGPSVVDVSEDGRYVALGPFPTDGGRAHSWRELLDTQTGKLRPMPVNETNSGRFFHDGLIIIAVDGQLKVMDSDGTVRQTYPLPAELTSVFTPSYLDVTMLGVR</sequence>
<evidence type="ECO:0008006" key="5">
    <source>
        <dbReference type="Google" id="ProtNLM"/>
    </source>
</evidence>
<dbReference type="Gene3D" id="2.120.10.30">
    <property type="entry name" value="TolB, C-terminal domain"/>
    <property type="match status" value="1"/>
</dbReference>
<organism evidence="3 4">
    <name type="scientific">Rhizocola hellebori</name>
    <dbReference type="NCBI Taxonomy" id="1392758"/>
    <lineage>
        <taxon>Bacteria</taxon>
        <taxon>Bacillati</taxon>
        <taxon>Actinomycetota</taxon>
        <taxon>Actinomycetes</taxon>
        <taxon>Micromonosporales</taxon>
        <taxon>Micromonosporaceae</taxon>
        <taxon>Rhizocola</taxon>
    </lineage>
</organism>
<dbReference type="Proteomes" id="UP000612899">
    <property type="component" value="Unassembled WGS sequence"/>
</dbReference>
<keyword evidence="2" id="KW-1133">Transmembrane helix</keyword>
<evidence type="ECO:0000313" key="3">
    <source>
        <dbReference type="EMBL" id="GIH06287.1"/>
    </source>
</evidence>
<accession>A0A8J3QAH6</accession>
<evidence type="ECO:0000313" key="4">
    <source>
        <dbReference type="Proteomes" id="UP000612899"/>
    </source>
</evidence>
<dbReference type="AlphaFoldDB" id="A0A8J3QAH6"/>
<feature type="region of interest" description="Disordered" evidence="1">
    <location>
        <begin position="67"/>
        <end position="90"/>
    </location>
</feature>
<reference evidence="3" key="1">
    <citation type="submission" date="2021-01" db="EMBL/GenBank/DDBJ databases">
        <title>Whole genome shotgun sequence of Rhizocola hellebori NBRC 109834.</title>
        <authorList>
            <person name="Komaki H."/>
            <person name="Tamura T."/>
        </authorList>
    </citation>
    <scope>NUCLEOTIDE SEQUENCE</scope>
    <source>
        <strain evidence="3">NBRC 109834</strain>
    </source>
</reference>
<protein>
    <recommendedName>
        <fullName evidence="5">WD40 repeat domain-containing protein</fullName>
    </recommendedName>
</protein>
<keyword evidence="2" id="KW-0812">Transmembrane</keyword>
<name>A0A8J3QAH6_9ACTN</name>
<evidence type="ECO:0000256" key="2">
    <source>
        <dbReference type="SAM" id="Phobius"/>
    </source>
</evidence>
<dbReference type="EMBL" id="BONY01000026">
    <property type="protein sequence ID" value="GIH06287.1"/>
    <property type="molecule type" value="Genomic_DNA"/>
</dbReference>
<proteinExistence type="predicted"/>
<keyword evidence="2" id="KW-0472">Membrane</keyword>
<feature type="transmembrane region" description="Helical" evidence="2">
    <location>
        <begin position="45"/>
        <end position="66"/>
    </location>
</feature>
<dbReference type="InterPro" id="IPR011042">
    <property type="entry name" value="6-blade_b-propeller_TolB-like"/>
</dbReference>
<comment type="caution">
    <text evidence="3">The sequence shown here is derived from an EMBL/GenBank/DDBJ whole genome shotgun (WGS) entry which is preliminary data.</text>
</comment>
<evidence type="ECO:0000256" key="1">
    <source>
        <dbReference type="SAM" id="MobiDB-lite"/>
    </source>
</evidence>
<feature type="compositionally biased region" description="Low complexity" evidence="1">
    <location>
        <begin position="78"/>
        <end position="90"/>
    </location>
</feature>
<dbReference type="RefSeq" id="WP_203910109.1">
    <property type="nucleotide sequence ID" value="NZ_BONY01000026.1"/>
</dbReference>